<protein>
    <submittedName>
        <fullName evidence="10">Glycosyltransferase</fullName>
        <ecNumber evidence="10">2.4.-.-</ecNumber>
    </submittedName>
</protein>
<evidence type="ECO:0000256" key="7">
    <source>
        <dbReference type="ARBA" id="ARBA00022989"/>
    </source>
</evidence>
<evidence type="ECO:0000256" key="9">
    <source>
        <dbReference type="SAM" id="Phobius"/>
    </source>
</evidence>
<dbReference type="PANTHER" id="PTHR12726:SF0">
    <property type="entry name" value="CERAMIDE GLUCOSYLTRANSFERASE"/>
    <property type="match status" value="1"/>
</dbReference>
<evidence type="ECO:0000256" key="6">
    <source>
        <dbReference type="ARBA" id="ARBA00022692"/>
    </source>
</evidence>
<accession>A0ABZ2LDQ5</accession>
<organism evidence="10 11">
    <name type="scientific">Pendulispora rubella</name>
    <dbReference type="NCBI Taxonomy" id="2741070"/>
    <lineage>
        <taxon>Bacteria</taxon>
        <taxon>Pseudomonadati</taxon>
        <taxon>Myxococcota</taxon>
        <taxon>Myxococcia</taxon>
        <taxon>Myxococcales</taxon>
        <taxon>Sorangiineae</taxon>
        <taxon>Pendulisporaceae</taxon>
        <taxon>Pendulispora</taxon>
    </lineage>
</organism>
<reference evidence="10" key="1">
    <citation type="submission" date="2021-12" db="EMBL/GenBank/DDBJ databases">
        <title>Discovery of the Pendulisporaceae a myxobacterial family with distinct sporulation behavior and unique specialized metabolism.</title>
        <authorList>
            <person name="Garcia R."/>
            <person name="Popoff A."/>
            <person name="Bader C.D."/>
            <person name="Loehr J."/>
            <person name="Walesch S."/>
            <person name="Walt C."/>
            <person name="Boldt J."/>
            <person name="Bunk B."/>
            <person name="Haeckl F.J.F.P.J."/>
            <person name="Gunesch A.P."/>
            <person name="Birkelbach J."/>
            <person name="Nuebel U."/>
            <person name="Pietschmann T."/>
            <person name="Bach T."/>
            <person name="Mueller R."/>
        </authorList>
    </citation>
    <scope>NUCLEOTIDE SEQUENCE</scope>
    <source>
        <strain evidence="10">MSr11367</strain>
    </source>
</reference>
<dbReference type="PANTHER" id="PTHR12726">
    <property type="entry name" value="CERAMIDE GLUCOSYLTRANSFERASE"/>
    <property type="match status" value="1"/>
</dbReference>
<evidence type="ECO:0000256" key="2">
    <source>
        <dbReference type="ARBA" id="ARBA00004760"/>
    </source>
</evidence>
<gene>
    <name evidence="10" type="ORF">LVJ94_16970</name>
</gene>
<dbReference type="Gene3D" id="3.90.550.10">
    <property type="entry name" value="Spore Coat Polysaccharide Biosynthesis Protein SpsA, Chain A"/>
    <property type="match status" value="1"/>
</dbReference>
<comment type="pathway">
    <text evidence="3">Sphingolipid metabolism.</text>
</comment>
<dbReference type="InterPro" id="IPR029044">
    <property type="entry name" value="Nucleotide-diphossugar_trans"/>
</dbReference>
<evidence type="ECO:0000256" key="1">
    <source>
        <dbReference type="ARBA" id="ARBA00004141"/>
    </source>
</evidence>
<comment type="pathway">
    <text evidence="2">Lipid metabolism; sphingolipid metabolism.</text>
</comment>
<dbReference type="EC" id="2.4.-.-" evidence="10"/>
<keyword evidence="4 10" id="KW-0328">Glycosyltransferase</keyword>
<dbReference type="GO" id="GO:0016757">
    <property type="term" value="F:glycosyltransferase activity"/>
    <property type="evidence" value="ECO:0007669"/>
    <property type="project" value="UniProtKB-KW"/>
</dbReference>
<feature type="transmembrane region" description="Helical" evidence="9">
    <location>
        <begin position="305"/>
        <end position="326"/>
    </location>
</feature>
<evidence type="ECO:0000256" key="8">
    <source>
        <dbReference type="ARBA" id="ARBA00023136"/>
    </source>
</evidence>
<sequence length="408" mass="44285">MGPGQAVGLSALAASSGAYSLMMGAFLLARARARAQRQPPSRAPRVSVFKPLAGVDDDLESNLESFAKLDYPSFELLLAVASTADAAYPVAKAFVERHPKVDVRVVVTDPHATKNPKVAQLVALERVATGSVFVISDSNVRVSPKYLETLIEQLEGENVGLVTSLFVGTGEKSLGAALENLQIGAYVAPSIAASALLAPRPFTVGKSMAMWRRDIAKMGGFRSIGDVLAEDHLLGRKVAEQGLEIRLSLDAVENRNVSCSVRRTLERHTRWAKMRRVISPTGFALEPLGSPLTIATAFVGLSPGGLSYAALVSTWLLQMLGTSVALRTLRGRVPWRILALEPLRCYVTLWCWMHACVSKRVSWRGHPIVLGKDSRIVTLAERREARAKDAKDRGPWSTRLRRAFANVA</sequence>
<evidence type="ECO:0000256" key="3">
    <source>
        <dbReference type="ARBA" id="ARBA00004991"/>
    </source>
</evidence>
<feature type="transmembrane region" description="Helical" evidence="9">
    <location>
        <begin position="277"/>
        <end position="299"/>
    </location>
</feature>
<comment type="subcellular location">
    <subcellularLocation>
        <location evidence="1">Membrane</location>
        <topology evidence="1">Multi-pass membrane protein</topology>
    </subcellularLocation>
</comment>
<keyword evidence="8 9" id="KW-0472">Membrane</keyword>
<proteinExistence type="predicted"/>
<evidence type="ECO:0000256" key="4">
    <source>
        <dbReference type="ARBA" id="ARBA00022676"/>
    </source>
</evidence>
<keyword evidence="7 9" id="KW-1133">Transmembrane helix</keyword>
<evidence type="ECO:0000256" key="5">
    <source>
        <dbReference type="ARBA" id="ARBA00022679"/>
    </source>
</evidence>
<evidence type="ECO:0000313" key="10">
    <source>
        <dbReference type="EMBL" id="WXB08915.1"/>
    </source>
</evidence>
<keyword evidence="6 9" id="KW-0812">Transmembrane</keyword>
<dbReference type="InterPro" id="IPR025993">
    <property type="entry name" value="Ceramide_glucosylTrfase"/>
</dbReference>
<evidence type="ECO:0000313" key="11">
    <source>
        <dbReference type="Proteomes" id="UP001374803"/>
    </source>
</evidence>
<dbReference type="SUPFAM" id="SSF53448">
    <property type="entry name" value="Nucleotide-diphospho-sugar transferases"/>
    <property type="match status" value="1"/>
</dbReference>
<dbReference type="Pfam" id="PF13506">
    <property type="entry name" value="Glyco_transf_21"/>
    <property type="match status" value="1"/>
</dbReference>
<dbReference type="EMBL" id="CP089983">
    <property type="protein sequence ID" value="WXB08915.1"/>
    <property type="molecule type" value="Genomic_DNA"/>
</dbReference>
<keyword evidence="5 10" id="KW-0808">Transferase</keyword>
<dbReference type="Proteomes" id="UP001374803">
    <property type="component" value="Chromosome"/>
</dbReference>
<feature type="transmembrane region" description="Helical" evidence="9">
    <location>
        <begin position="6"/>
        <end position="29"/>
    </location>
</feature>
<keyword evidence="11" id="KW-1185">Reference proteome</keyword>
<dbReference type="RefSeq" id="WP_394838590.1">
    <property type="nucleotide sequence ID" value="NZ_CP089929.1"/>
</dbReference>
<name>A0ABZ2LDQ5_9BACT</name>